<dbReference type="InterPro" id="IPR046338">
    <property type="entry name" value="GAIN_dom_sf"/>
</dbReference>
<dbReference type="Gene3D" id="2.60.220.50">
    <property type="match status" value="1"/>
</dbReference>
<dbReference type="OrthoDB" id="1100386at2759"/>
<evidence type="ECO:0000256" key="3">
    <source>
        <dbReference type="ARBA" id="ARBA00022989"/>
    </source>
</evidence>
<feature type="chain" id="PRO_5012733648" evidence="6">
    <location>
        <begin position="16"/>
        <end position="155"/>
    </location>
</feature>
<dbReference type="InParanoid" id="A0A1X7TG82"/>
<dbReference type="Pfam" id="PF00002">
    <property type="entry name" value="7tm_2"/>
    <property type="match status" value="1"/>
</dbReference>
<comment type="subcellular location">
    <subcellularLocation>
        <location evidence="1">Membrane</location>
        <topology evidence="1">Multi-pass membrane protein</topology>
    </subcellularLocation>
</comment>
<dbReference type="AlphaFoldDB" id="A0A1X7TG82"/>
<accession>A0A1X7TG82</accession>
<keyword evidence="3 5" id="KW-1133">Transmembrane helix</keyword>
<dbReference type="PANTHER" id="PTHR12011:SF347">
    <property type="entry name" value="FI21270P1-RELATED"/>
    <property type="match status" value="1"/>
</dbReference>
<dbReference type="Pfam" id="PF01825">
    <property type="entry name" value="GPS"/>
    <property type="match status" value="1"/>
</dbReference>
<sequence>MNIVLMVVGMKLVAAMPQDIKDIVTCHCNHLTHFAILLSPGAGTVDLQYADILTVIGYVLVPISLEALQFEELHTRNAVYQLVFITINGVLSDNVVLCIKGIPAVYMMTVVPIGYVVDTGNDQPNHYFCWLSYETGFIWKFIAPVILIILVNLKL</sequence>
<dbReference type="GO" id="GO:0005886">
    <property type="term" value="C:plasma membrane"/>
    <property type="evidence" value="ECO:0007669"/>
    <property type="project" value="TreeGrafter"/>
</dbReference>
<keyword evidence="2 5" id="KW-0812">Transmembrane</keyword>
<dbReference type="InterPro" id="IPR000203">
    <property type="entry name" value="GPS"/>
</dbReference>
<evidence type="ECO:0000256" key="1">
    <source>
        <dbReference type="ARBA" id="ARBA00004141"/>
    </source>
</evidence>
<dbReference type="Gene3D" id="1.20.1070.10">
    <property type="entry name" value="Rhodopsin 7-helix transmembrane proteins"/>
    <property type="match status" value="1"/>
</dbReference>
<feature type="transmembrane region" description="Helical" evidence="5">
    <location>
        <begin position="95"/>
        <end position="117"/>
    </location>
</feature>
<dbReference type="GO" id="GO:0004930">
    <property type="term" value="F:G protein-coupled receptor activity"/>
    <property type="evidence" value="ECO:0007669"/>
    <property type="project" value="InterPro"/>
</dbReference>
<evidence type="ECO:0000256" key="6">
    <source>
        <dbReference type="SAM" id="SignalP"/>
    </source>
</evidence>
<dbReference type="EnsemblMetazoa" id="Aqu2.1.13682_001">
    <property type="protein sequence ID" value="Aqu2.1.13682_001"/>
    <property type="gene ID" value="Aqu2.1.13682"/>
</dbReference>
<evidence type="ECO:0000256" key="4">
    <source>
        <dbReference type="ARBA" id="ARBA00023136"/>
    </source>
</evidence>
<protein>
    <submittedName>
        <fullName evidence="7">Uncharacterized protein</fullName>
    </submittedName>
</protein>
<name>A0A1X7TG82_AMPQE</name>
<evidence type="ECO:0000256" key="2">
    <source>
        <dbReference type="ARBA" id="ARBA00022692"/>
    </source>
</evidence>
<keyword evidence="4 5" id="KW-0472">Membrane</keyword>
<evidence type="ECO:0000313" key="7">
    <source>
        <dbReference type="EnsemblMetazoa" id="Aqu2.1.13682_001"/>
    </source>
</evidence>
<dbReference type="InterPro" id="IPR000832">
    <property type="entry name" value="GPCR_2_secretin-like"/>
</dbReference>
<reference evidence="7" key="1">
    <citation type="submission" date="2017-05" db="UniProtKB">
        <authorList>
            <consortium name="EnsemblMetazoa"/>
        </authorList>
    </citation>
    <scope>IDENTIFICATION</scope>
</reference>
<evidence type="ECO:0000256" key="5">
    <source>
        <dbReference type="SAM" id="Phobius"/>
    </source>
</evidence>
<feature type="signal peptide" evidence="6">
    <location>
        <begin position="1"/>
        <end position="15"/>
    </location>
</feature>
<proteinExistence type="predicted"/>
<organism evidence="7">
    <name type="scientific">Amphimedon queenslandica</name>
    <name type="common">Sponge</name>
    <dbReference type="NCBI Taxonomy" id="400682"/>
    <lineage>
        <taxon>Eukaryota</taxon>
        <taxon>Metazoa</taxon>
        <taxon>Porifera</taxon>
        <taxon>Demospongiae</taxon>
        <taxon>Heteroscleromorpha</taxon>
        <taxon>Haplosclerida</taxon>
        <taxon>Niphatidae</taxon>
        <taxon>Amphimedon</taxon>
    </lineage>
</organism>
<feature type="transmembrane region" description="Helical" evidence="5">
    <location>
        <begin position="137"/>
        <end position="153"/>
    </location>
</feature>
<dbReference type="PANTHER" id="PTHR12011">
    <property type="entry name" value="ADHESION G-PROTEIN COUPLED RECEPTOR"/>
    <property type="match status" value="1"/>
</dbReference>
<keyword evidence="6" id="KW-0732">Signal</keyword>